<protein>
    <submittedName>
        <fullName evidence="2">Uncharacterized protein</fullName>
    </submittedName>
</protein>
<keyword evidence="1" id="KW-0472">Membrane</keyword>
<evidence type="ECO:0000313" key="3">
    <source>
        <dbReference type="Proteomes" id="UP000008909"/>
    </source>
</evidence>
<gene>
    <name evidence="2" type="ORF">CLF_105281</name>
</gene>
<evidence type="ECO:0000313" key="2">
    <source>
        <dbReference type="EMBL" id="GAA54749.1"/>
    </source>
</evidence>
<accession>G7YP68</accession>
<dbReference type="EMBL" id="DF143919">
    <property type="protein sequence ID" value="GAA54749.1"/>
    <property type="molecule type" value="Genomic_DNA"/>
</dbReference>
<organism evidence="2 3">
    <name type="scientific">Clonorchis sinensis</name>
    <name type="common">Chinese liver fluke</name>
    <dbReference type="NCBI Taxonomy" id="79923"/>
    <lineage>
        <taxon>Eukaryota</taxon>
        <taxon>Metazoa</taxon>
        <taxon>Spiralia</taxon>
        <taxon>Lophotrochozoa</taxon>
        <taxon>Platyhelminthes</taxon>
        <taxon>Trematoda</taxon>
        <taxon>Digenea</taxon>
        <taxon>Opisthorchiida</taxon>
        <taxon>Opisthorchiata</taxon>
        <taxon>Opisthorchiidae</taxon>
        <taxon>Clonorchis</taxon>
    </lineage>
</organism>
<dbReference type="AlphaFoldDB" id="G7YP68"/>
<dbReference type="Proteomes" id="UP000008909">
    <property type="component" value="Unassembled WGS sequence"/>
</dbReference>
<evidence type="ECO:0000256" key="1">
    <source>
        <dbReference type="SAM" id="Phobius"/>
    </source>
</evidence>
<proteinExistence type="predicted"/>
<keyword evidence="1" id="KW-1133">Transmembrane helix</keyword>
<feature type="transmembrane region" description="Helical" evidence="1">
    <location>
        <begin position="326"/>
        <end position="344"/>
    </location>
</feature>
<sequence length="535" mass="61707">MERVDIFVGYSLLVEAFLCCAKANDVQKPPHHALLKEDSNLFCYSWTMGLSSDCLHTDALLLTGDVNSDWRRNFWNPTAKTKRLDSKGAHHLRRDITGELSTHWQCSHAIDVRRQELNFQDDLVCPFPLTRDESGSHVQRVSSHSSVVTPLGVENELSVRNLAAMLAEGRSGDETLVDTSRDAEVFSKTADIAVSNERISGETVYKKAIRRMTEDISLLPRQQGDMQYIFHQIAFSKRWAVVSSLSYVNELPSQSTQKTHTNCFTLINVHLRRLHLMAKCLNFRKQKSEFRVLRIFIYTRVIRAEEFSARRQVKNKASRNYRFYRLRQFHFIINLCLVIIKLTINRRNRNRNKKGSDIQPNIQANPVEQSKRVLMRGNNAEDPAATLRQFKHRHVLKTPNYQRSSIDPGKHLTMDFGSAIRTAHATRPLNTIIAVIIISIIKLIWSVVISSKNTEITSTESEYHGVVWLVIQRFVSQFYQSPNLPVWSGQTCVKFCPPVWHRFVGSLMKINRVRFTMHSACTEIAKRLKTREICR</sequence>
<reference evidence="2" key="1">
    <citation type="journal article" date="2011" name="Genome Biol.">
        <title>The draft genome of the carcinogenic human liver fluke Clonorchis sinensis.</title>
        <authorList>
            <person name="Wang X."/>
            <person name="Chen W."/>
            <person name="Huang Y."/>
            <person name="Sun J."/>
            <person name="Men J."/>
            <person name="Liu H."/>
            <person name="Luo F."/>
            <person name="Guo L."/>
            <person name="Lv X."/>
            <person name="Deng C."/>
            <person name="Zhou C."/>
            <person name="Fan Y."/>
            <person name="Li X."/>
            <person name="Huang L."/>
            <person name="Hu Y."/>
            <person name="Liang C."/>
            <person name="Hu X."/>
            <person name="Xu J."/>
            <person name="Yu X."/>
        </authorList>
    </citation>
    <scope>NUCLEOTIDE SEQUENCE [LARGE SCALE GENOMIC DNA]</scope>
    <source>
        <strain evidence="2">Henan</strain>
    </source>
</reference>
<reference key="2">
    <citation type="submission" date="2011-10" db="EMBL/GenBank/DDBJ databases">
        <title>The genome and transcriptome sequence of Clonorchis sinensis provide insights into the carcinogenic liver fluke.</title>
        <authorList>
            <person name="Wang X."/>
            <person name="Huang Y."/>
            <person name="Chen W."/>
            <person name="Liu H."/>
            <person name="Guo L."/>
            <person name="Chen Y."/>
            <person name="Luo F."/>
            <person name="Zhou W."/>
            <person name="Sun J."/>
            <person name="Mao Q."/>
            <person name="Liang P."/>
            <person name="Zhou C."/>
            <person name="Tian Y."/>
            <person name="Men J."/>
            <person name="Lv X."/>
            <person name="Huang L."/>
            <person name="Zhou J."/>
            <person name="Hu Y."/>
            <person name="Li R."/>
            <person name="Zhang F."/>
            <person name="Lei H."/>
            <person name="Li X."/>
            <person name="Hu X."/>
            <person name="Liang C."/>
            <person name="Xu J."/>
            <person name="Wu Z."/>
            <person name="Yu X."/>
        </authorList>
    </citation>
    <scope>NUCLEOTIDE SEQUENCE</scope>
    <source>
        <strain>Henan</strain>
    </source>
</reference>
<keyword evidence="3" id="KW-1185">Reference proteome</keyword>
<feature type="transmembrane region" description="Helical" evidence="1">
    <location>
        <begin position="429"/>
        <end position="448"/>
    </location>
</feature>
<keyword evidence="1" id="KW-0812">Transmembrane</keyword>
<name>G7YP68_CLOSI</name>